<sequence length="104" mass="12482">MTSEEYTLLVTNIYNLITKEIRIALNTDDKSMLYPKIITMYEFFRLLRGEAFLENRPHAPDKQNSFYKMEGEIAKRIDELKTKINFDDEKVKFYINEAQKTYLK</sequence>
<protein>
    <submittedName>
        <fullName evidence="1">Uncharacterized protein</fullName>
    </submittedName>
</protein>
<dbReference type="Proteomes" id="UP000034562">
    <property type="component" value="Unassembled WGS sequence"/>
</dbReference>
<comment type="caution">
    <text evidence="1">The sequence shown here is derived from an EMBL/GenBank/DDBJ whole genome shotgun (WGS) entry which is preliminary data.</text>
</comment>
<proteinExistence type="predicted"/>
<name>A0A0G0W2X5_9BACT</name>
<evidence type="ECO:0000313" key="1">
    <source>
        <dbReference type="EMBL" id="KKR69607.1"/>
    </source>
</evidence>
<dbReference type="EMBL" id="LBZK01000041">
    <property type="protein sequence ID" value="KKR69607.1"/>
    <property type="molecule type" value="Genomic_DNA"/>
</dbReference>
<dbReference type="AlphaFoldDB" id="A0A0G0W2X5"/>
<evidence type="ECO:0000313" key="2">
    <source>
        <dbReference type="Proteomes" id="UP000034562"/>
    </source>
</evidence>
<accession>A0A0G0W2X5</accession>
<reference evidence="1 2" key="1">
    <citation type="journal article" date="2015" name="Nature">
        <title>rRNA introns, odd ribosomes, and small enigmatic genomes across a large radiation of phyla.</title>
        <authorList>
            <person name="Brown C.T."/>
            <person name="Hug L.A."/>
            <person name="Thomas B.C."/>
            <person name="Sharon I."/>
            <person name="Castelle C.J."/>
            <person name="Singh A."/>
            <person name="Wilkins M.J."/>
            <person name="Williams K.H."/>
            <person name="Banfield J.F."/>
        </authorList>
    </citation>
    <scope>NUCLEOTIDE SEQUENCE [LARGE SCALE GENOMIC DNA]</scope>
</reference>
<gene>
    <name evidence="1" type="ORF">UU12_C0041G0008</name>
</gene>
<organism evidence="1 2">
    <name type="scientific">Candidatus Woesebacteria bacterium GW2011_GWA2_40_7b</name>
    <dbReference type="NCBI Taxonomy" id="1618563"/>
    <lineage>
        <taxon>Bacteria</taxon>
        <taxon>Candidatus Woeseibacteriota</taxon>
    </lineage>
</organism>